<sequence>MQTEASLSNGFQIAGQTSPQPLPAKPVRPLPVYDFLGHKHDDHARRTRWVLALCAGMMILEITGGLLFGSMALLTDGLHMGTHAGVMLIAAGAYRFARRRVGDPTFAFGTGKVGDLAAFASAVVLGATAVMIVIESIERILNPVAISFREAIPIAVLGLIVNLISIWLLHDHHAHEHEHPHGHEHEHEHHAAHGDHGAHRGHHHDHNLRAAYIHVLADAAVGLLAIIGLSLGWALGWLWLDPAMALLGACLILSWAFSLVRATGNVLLDRVPDPELAATIRCRLEQEGVEVEDLHFWRLGPGHHGLVAALSASSPQSPATYRDQLSGIPTLSHVVIQVERKGDEDSFL</sequence>
<evidence type="ECO:0000256" key="4">
    <source>
        <dbReference type="ARBA" id="ARBA00022989"/>
    </source>
</evidence>
<protein>
    <submittedName>
        <fullName evidence="10">Cation efflux system protein</fullName>
    </submittedName>
</protein>
<evidence type="ECO:0000313" key="11">
    <source>
        <dbReference type="Proteomes" id="UP000218272"/>
    </source>
</evidence>
<organism evidence="10 11">
    <name type="scientific">Sphingobium cloacae</name>
    <dbReference type="NCBI Taxonomy" id="120107"/>
    <lineage>
        <taxon>Bacteria</taxon>
        <taxon>Pseudomonadati</taxon>
        <taxon>Pseudomonadota</taxon>
        <taxon>Alphaproteobacteria</taxon>
        <taxon>Sphingomonadales</taxon>
        <taxon>Sphingomonadaceae</taxon>
        <taxon>Sphingobium</taxon>
    </lineage>
</organism>
<evidence type="ECO:0000256" key="3">
    <source>
        <dbReference type="ARBA" id="ARBA00022692"/>
    </source>
</evidence>
<dbReference type="RefSeq" id="WP_231923384.1">
    <property type="nucleotide sequence ID" value="NZ_AP017655.1"/>
</dbReference>
<feature type="region of interest" description="Disordered" evidence="7">
    <location>
        <begin position="177"/>
        <end position="203"/>
    </location>
</feature>
<dbReference type="SUPFAM" id="SSF161111">
    <property type="entry name" value="Cation efflux protein transmembrane domain-like"/>
    <property type="match status" value="1"/>
</dbReference>
<dbReference type="GO" id="GO:0016020">
    <property type="term" value="C:membrane"/>
    <property type="evidence" value="ECO:0007669"/>
    <property type="project" value="UniProtKB-SubCell"/>
</dbReference>
<dbReference type="InterPro" id="IPR058533">
    <property type="entry name" value="Cation_efflux_TM"/>
</dbReference>
<name>A0A1E1F1P5_9SPHN</name>
<dbReference type="GO" id="GO:0006882">
    <property type="term" value="P:intracellular zinc ion homeostasis"/>
    <property type="evidence" value="ECO:0007669"/>
    <property type="project" value="InterPro"/>
</dbReference>
<keyword evidence="2" id="KW-0813">Transport</keyword>
<feature type="transmembrane region" description="Helical" evidence="8">
    <location>
        <begin position="116"/>
        <end position="134"/>
    </location>
</feature>
<feature type="transmembrane region" description="Helical" evidence="8">
    <location>
        <begin position="210"/>
        <end position="236"/>
    </location>
</feature>
<keyword evidence="4 8" id="KW-1133">Transmembrane helix</keyword>
<evidence type="ECO:0000313" key="10">
    <source>
        <dbReference type="EMBL" id="BAV64443.1"/>
    </source>
</evidence>
<evidence type="ECO:0000259" key="9">
    <source>
        <dbReference type="Pfam" id="PF01545"/>
    </source>
</evidence>
<feature type="compositionally biased region" description="Polar residues" evidence="7">
    <location>
        <begin position="1"/>
        <end position="19"/>
    </location>
</feature>
<feature type="transmembrane region" description="Helical" evidence="8">
    <location>
        <begin position="78"/>
        <end position="96"/>
    </location>
</feature>
<keyword evidence="5" id="KW-0406">Ion transport</keyword>
<gene>
    <name evidence="10" type="ORF">SCLO_1014030</name>
</gene>
<dbReference type="InterPro" id="IPR027469">
    <property type="entry name" value="Cation_efflux_TMD_sf"/>
</dbReference>
<dbReference type="PANTHER" id="PTHR45755:SF4">
    <property type="entry name" value="ZINC TRANSPORTER 7"/>
    <property type="match status" value="1"/>
</dbReference>
<keyword evidence="3 8" id="KW-0812">Transmembrane</keyword>
<accession>A0A1E1F1P5</accession>
<feature type="domain" description="Cation efflux protein transmembrane" evidence="9">
    <location>
        <begin position="51"/>
        <end position="268"/>
    </location>
</feature>
<dbReference type="AlphaFoldDB" id="A0A1E1F1P5"/>
<evidence type="ECO:0000256" key="8">
    <source>
        <dbReference type="SAM" id="Phobius"/>
    </source>
</evidence>
<keyword evidence="11" id="KW-1185">Reference proteome</keyword>
<evidence type="ECO:0000256" key="5">
    <source>
        <dbReference type="ARBA" id="ARBA00023065"/>
    </source>
</evidence>
<dbReference type="Gene3D" id="1.20.1510.10">
    <property type="entry name" value="Cation efflux protein transmembrane domain"/>
    <property type="match status" value="1"/>
</dbReference>
<evidence type="ECO:0000256" key="1">
    <source>
        <dbReference type="ARBA" id="ARBA00004141"/>
    </source>
</evidence>
<keyword evidence="6 8" id="KW-0472">Membrane</keyword>
<comment type="subcellular location">
    <subcellularLocation>
        <location evidence="1">Membrane</location>
        <topology evidence="1">Multi-pass membrane protein</topology>
    </subcellularLocation>
</comment>
<evidence type="ECO:0000256" key="2">
    <source>
        <dbReference type="ARBA" id="ARBA00022448"/>
    </source>
</evidence>
<feature type="transmembrane region" description="Helical" evidence="8">
    <location>
        <begin position="146"/>
        <end position="169"/>
    </location>
</feature>
<dbReference type="InterPro" id="IPR002524">
    <property type="entry name" value="Cation_efflux"/>
</dbReference>
<dbReference type="Pfam" id="PF01545">
    <property type="entry name" value="Cation_efflux"/>
    <property type="match status" value="1"/>
</dbReference>
<dbReference type="PANTHER" id="PTHR45755">
    <property type="match status" value="1"/>
</dbReference>
<feature type="transmembrane region" description="Helical" evidence="8">
    <location>
        <begin position="49"/>
        <end position="72"/>
    </location>
</feature>
<dbReference type="NCBIfam" id="TIGR01297">
    <property type="entry name" value="CDF"/>
    <property type="match status" value="1"/>
</dbReference>
<dbReference type="GO" id="GO:0005385">
    <property type="term" value="F:zinc ion transmembrane transporter activity"/>
    <property type="evidence" value="ECO:0007669"/>
    <property type="project" value="InterPro"/>
</dbReference>
<feature type="compositionally biased region" description="Basic and acidic residues" evidence="7">
    <location>
        <begin position="177"/>
        <end position="198"/>
    </location>
</feature>
<dbReference type="Proteomes" id="UP000218272">
    <property type="component" value="Chromosome SCLO_1"/>
</dbReference>
<proteinExistence type="predicted"/>
<dbReference type="InterPro" id="IPR045316">
    <property type="entry name" value="Msc2-like"/>
</dbReference>
<evidence type="ECO:0000256" key="7">
    <source>
        <dbReference type="SAM" id="MobiDB-lite"/>
    </source>
</evidence>
<dbReference type="EMBL" id="AP017655">
    <property type="protein sequence ID" value="BAV64443.1"/>
    <property type="molecule type" value="Genomic_DNA"/>
</dbReference>
<feature type="region of interest" description="Disordered" evidence="7">
    <location>
        <begin position="1"/>
        <end position="25"/>
    </location>
</feature>
<feature type="transmembrane region" description="Helical" evidence="8">
    <location>
        <begin position="242"/>
        <end position="260"/>
    </location>
</feature>
<dbReference type="KEGG" id="sclo:SCLO_1014030"/>
<reference evidence="10 11" key="1">
    <citation type="submission" date="2016-10" db="EMBL/GenBank/DDBJ databases">
        <title>Complete Genome Sequence of the Nonylphenol-Degrading Bacterium Sphingobium cloacae JCM 10874T.</title>
        <authorList>
            <person name="Ootsuka M."/>
            <person name="Nishizawa T."/>
            <person name="Ohta H."/>
        </authorList>
    </citation>
    <scope>NUCLEOTIDE SEQUENCE [LARGE SCALE GENOMIC DNA]</scope>
    <source>
        <strain evidence="10 11">JCM 10874</strain>
    </source>
</reference>
<dbReference type="NCBIfam" id="NF033827">
    <property type="entry name" value="CDF_efflux_DmeF"/>
    <property type="match status" value="1"/>
</dbReference>
<evidence type="ECO:0000256" key="6">
    <source>
        <dbReference type="ARBA" id="ARBA00023136"/>
    </source>
</evidence>